<reference evidence="1 2" key="2">
    <citation type="submission" date="2018-01" db="EMBL/GenBank/DDBJ databases">
        <title>Genomic study of Klebsiella pneumoniae.</title>
        <authorList>
            <person name="Yang Y."/>
            <person name="Bicalho R."/>
        </authorList>
    </citation>
    <scope>NUCLEOTIDE SEQUENCE [LARGE SCALE GENOMIC DNA]</scope>
    <source>
        <strain evidence="1 2">A11</strain>
    </source>
</reference>
<dbReference type="Proteomes" id="UP000234505">
    <property type="component" value="Unassembled WGS sequence"/>
</dbReference>
<evidence type="ECO:0008006" key="3">
    <source>
        <dbReference type="Google" id="ProtNLM"/>
    </source>
</evidence>
<sequence length="119" mass="12631">MTVNDWLAILLPGVTLDEGAISALSSQCERLYNLRAAAEYGYDIERLKALYVAANLAPIAVEGISASVRGVASRREGKVAVTFTEAAQKSGWQGTQWGQEFLEAMGDLTGGCILIGHAS</sequence>
<dbReference type="EMBL" id="PIDS01000038">
    <property type="protein sequence ID" value="PLL43938.1"/>
    <property type="molecule type" value="Genomic_DNA"/>
</dbReference>
<evidence type="ECO:0000313" key="1">
    <source>
        <dbReference type="EMBL" id="PLL43938.1"/>
    </source>
</evidence>
<reference evidence="1 2" key="1">
    <citation type="submission" date="2017-11" db="EMBL/GenBank/DDBJ databases">
        <authorList>
            <person name="Han C.G."/>
        </authorList>
    </citation>
    <scope>NUCLEOTIDE SEQUENCE [LARGE SCALE GENOMIC DNA]</scope>
    <source>
        <strain evidence="1 2">A11</strain>
    </source>
</reference>
<organism evidence="1 2">
    <name type="scientific">Klebsiella michiganensis</name>
    <dbReference type="NCBI Taxonomy" id="1134687"/>
    <lineage>
        <taxon>Bacteria</taxon>
        <taxon>Pseudomonadati</taxon>
        <taxon>Pseudomonadota</taxon>
        <taxon>Gammaproteobacteria</taxon>
        <taxon>Enterobacterales</taxon>
        <taxon>Enterobacteriaceae</taxon>
        <taxon>Klebsiella/Raoultella group</taxon>
        <taxon>Klebsiella</taxon>
    </lineage>
</organism>
<dbReference type="Pfam" id="PF13262">
    <property type="entry name" value="DUF4054"/>
    <property type="match status" value="1"/>
</dbReference>
<dbReference type="RefSeq" id="WP_108703456.1">
    <property type="nucleotide sequence ID" value="NZ_CP029141.1"/>
</dbReference>
<proteinExistence type="predicted"/>
<protein>
    <recommendedName>
        <fullName evidence="3">DUF4054 domain-containing protein</fullName>
    </recommendedName>
</protein>
<accession>A0A2J4RKT0</accession>
<dbReference type="InterPro" id="IPR025127">
    <property type="entry name" value="DUF4054"/>
</dbReference>
<comment type="caution">
    <text evidence="1">The sequence shown here is derived from an EMBL/GenBank/DDBJ whole genome shotgun (WGS) entry which is preliminary data.</text>
</comment>
<gene>
    <name evidence="1" type="ORF">CWN50_02590</name>
</gene>
<dbReference type="AlphaFoldDB" id="A0A2J4RKT0"/>
<evidence type="ECO:0000313" key="2">
    <source>
        <dbReference type="Proteomes" id="UP000234505"/>
    </source>
</evidence>
<name>A0A2J4RKT0_9ENTR</name>